<dbReference type="Gene3D" id="3.30.450.20">
    <property type="entry name" value="PAS domain"/>
    <property type="match status" value="1"/>
</dbReference>
<feature type="transmembrane region" description="Helical" evidence="1">
    <location>
        <begin position="6"/>
        <end position="28"/>
    </location>
</feature>
<protein>
    <submittedName>
        <fullName evidence="2">Tetratricopeptide repeat protein</fullName>
    </submittedName>
</protein>
<organism evidence="2 3">
    <name type="scientific">Tetrahymena thermophila (strain SB210)</name>
    <dbReference type="NCBI Taxonomy" id="312017"/>
    <lineage>
        <taxon>Eukaryota</taxon>
        <taxon>Sar</taxon>
        <taxon>Alveolata</taxon>
        <taxon>Ciliophora</taxon>
        <taxon>Intramacronucleata</taxon>
        <taxon>Oligohymenophorea</taxon>
        <taxon>Hymenostomatida</taxon>
        <taxon>Tetrahymenina</taxon>
        <taxon>Tetrahymenidae</taxon>
        <taxon>Tetrahymena</taxon>
    </lineage>
</organism>
<gene>
    <name evidence="2" type="ORF">TTHERM_00125780</name>
</gene>
<dbReference type="EMBL" id="GG662699">
    <property type="protein sequence ID" value="EAR96012.3"/>
    <property type="molecule type" value="Genomic_DNA"/>
</dbReference>
<dbReference type="AlphaFoldDB" id="I7MEB5"/>
<keyword evidence="1" id="KW-0812">Transmembrane</keyword>
<dbReference type="Proteomes" id="UP000009168">
    <property type="component" value="Unassembled WGS sequence"/>
</dbReference>
<proteinExistence type="predicted"/>
<dbReference type="SUPFAM" id="SSF103190">
    <property type="entry name" value="Sensory domain-like"/>
    <property type="match status" value="1"/>
</dbReference>
<name>I7MEB5_TETTS</name>
<evidence type="ECO:0000313" key="3">
    <source>
        <dbReference type="Proteomes" id="UP000009168"/>
    </source>
</evidence>
<dbReference type="KEGG" id="tet:TTHERM_00125780"/>
<sequence>MKLLIIRLITTVSFPIITGVALVLILFYKNLWDALNSWEEDSLSWINQTQKQILRNSVFSQQLIEQHSFSQLQLHLVIIKSLINKYYESKIKTNKDSQQLKCSYQELVQKKCPQIIYKLLNQSTFYVDLYFARENFQFDLLTTQQQDFINMNEFISFYGRAAIVASINNDLLKIQTIYNSDTTSILAHIPSRYENFTDSDYEDCLGKNFTEPYDPRCRPWYLYAQQHKGYFFYEPYLDAIENNLVMTLSSQIEYNSLLKLKMTIQFYFTSSITQCFTIHYFMALIQHLGLTLNFKIQQIIVLISNKTA</sequence>
<dbReference type="InterPro" id="IPR029151">
    <property type="entry name" value="Sensor-like_sf"/>
</dbReference>
<evidence type="ECO:0000313" key="2">
    <source>
        <dbReference type="EMBL" id="EAR96012.3"/>
    </source>
</evidence>
<evidence type="ECO:0000256" key="1">
    <source>
        <dbReference type="SAM" id="Phobius"/>
    </source>
</evidence>
<keyword evidence="1" id="KW-1133">Transmembrane helix</keyword>
<keyword evidence="1" id="KW-0472">Membrane</keyword>
<reference evidence="3" key="1">
    <citation type="journal article" date="2006" name="PLoS Biol.">
        <title>Macronuclear genome sequence of the ciliate Tetrahymena thermophila, a model eukaryote.</title>
        <authorList>
            <person name="Eisen J.A."/>
            <person name="Coyne R.S."/>
            <person name="Wu M."/>
            <person name="Wu D."/>
            <person name="Thiagarajan M."/>
            <person name="Wortman J.R."/>
            <person name="Badger J.H."/>
            <person name="Ren Q."/>
            <person name="Amedeo P."/>
            <person name="Jones K.M."/>
            <person name="Tallon L.J."/>
            <person name="Delcher A.L."/>
            <person name="Salzberg S.L."/>
            <person name="Silva J.C."/>
            <person name="Haas B.J."/>
            <person name="Majoros W.H."/>
            <person name="Farzad M."/>
            <person name="Carlton J.M."/>
            <person name="Smith R.K. Jr."/>
            <person name="Garg J."/>
            <person name="Pearlman R.E."/>
            <person name="Karrer K.M."/>
            <person name="Sun L."/>
            <person name="Manning G."/>
            <person name="Elde N.C."/>
            <person name="Turkewitz A.P."/>
            <person name="Asai D.J."/>
            <person name="Wilkes D.E."/>
            <person name="Wang Y."/>
            <person name="Cai H."/>
            <person name="Collins K."/>
            <person name="Stewart B.A."/>
            <person name="Lee S.R."/>
            <person name="Wilamowska K."/>
            <person name="Weinberg Z."/>
            <person name="Ruzzo W.L."/>
            <person name="Wloga D."/>
            <person name="Gaertig J."/>
            <person name="Frankel J."/>
            <person name="Tsao C.-C."/>
            <person name="Gorovsky M.A."/>
            <person name="Keeling P.J."/>
            <person name="Waller R.F."/>
            <person name="Patron N.J."/>
            <person name="Cherry J.M."/>
            <person name="Stover N.A."/>
            <person name="Krieger C.J."/>
            <person name="del Toro C."/>
            <person name="Ryder H.F."/>
            <person name="Williamson S.C."/>
            <person name="Barbeau R.A."/>
            <person name="Hamilton E.P."/>
            <person name="Orias E."/>
        </authorList>
    </citation>
    <scope>NUCLEOTIDE SEQUENCE [LARGE SCALE GENOMIC DNA]</scope>
    <source>
        <strain evidence="3">SB210</strain>
    </source>
</reference>
<dbReference type="eggNOG" id="ENOG502R2UW">
    <property type="taxonomic scope" value="Eukaryota"/>
</dbReference>
<accession>I7MEB5</accession>
<keyword evidence="3" id="KW-1185">Reference proteome</keyword>
<dbReference type="GeneID" id="7842655"/>
<dbReference type="InParanoid" id="I7MEB5"/>
<dbReference type="RefSeq" id="XP_001016257.3">
    <property type="nucleotide sequence ID" value="XM_001016257.3"/>
</dbReference>